<evidence type="ECO:0000256" key="1">
    <source>
        <dbReference type="SAM" id="Phobius"/>
    </source>
</evidence>
<proteinExistence type="predicted"/>
<accession>A0A6C0DX34</accession>
<feature type="transmembrane region" description="Helical" evidence="1">
    <location>
        <begin position="31"/>
        <end position="54"/>
    </location>
</feature>
<dbReference type="AlphaFoldDB" id="A0A6C0DX34"/>
<reference evidence="2" key="1">
    <citation type="journal article" date="2020" name="Nature">
        <title>Giant virus diversity and host interactions through global metagenomics.</title>
        <authorList>
            <person name="Schulz F."/>
            <person name="Roux S."/>
            <person name="Paez-Espino D."/>
            <person name="Jungbluth S."/>
            <person name="Walsh D.A."/>
            <person name="Denef V.J."/>
            <person name="McMahon K.D."/>
            <person name="Konstantinidis K.T."/>
            <person name="Eloe-Fadrosh E.A."/>
            <person name="Kyrpides N.C."/>
            <person name="Woyke T."/>
        </authorList>
    </citation>
    <scope>NUCLEOTIDE SEQUENCE</scope>
    <source>
        <strain evidence="2">GVMAG-M-3300023174-75</strain>
    </source>
</reference>
<evidence type="ECO:0000313" key="2">
    <source>
        <dbReference type="EMBL" id="QHT21048.1"/>
    </source>
</evidence>
<keyword evidence="1" id="KW-0812">Transmembrane</keyword>
<keyword evidence="1" id="KW-0472">Membrane</keyword>
<name>A0A6C0DX34_9ZZZZ</name>
<organism evidence="2">
    <name type="scientific">viral metagenome</name>
    <dbReference type="NCBI Taxonomy" id="1070528"/>
    <lineage>
        <taxon>unclassified sequences</taxon>
        <taxon>metagenomes</taxon>
        <taxon>organismal metagenomes</taxon>
    </lineage>
</organism>
<sequence>MVKASSKKNKTTNSTSYYNNLKYKILKYGTLIIMFVLFFDKLILFILFSLYYAYIKYFAHDKEHFTRLNFTTFDSSYNIPGYNILYSHIFKNTGLNLKSYNNVAIDPSKPLLENNKFLPECCLYNSEYSTSKGCACITPTQQEYLRRRGTNKSSSSFIQNANDYTNLYFSPTLAIQGDPIPFNKNNTNYIIDYKPLTSQKINEFNSMTNLLDNKIVNYSPNSEVTI</sequence>
<keyword evidence="1" id="KW-1133">Transmembrane helix</keyword>
<protein>
    <submittedName>
        <fullName evidence="2">Uncharacterized protein</fullName>
    </submittedName>
</protein>
<dbReference type="EMBL" id="MN739685">
    <property type="protein sequence ID" value="QHT21048.1"/>
    <property type="molecule type" value="Genomic_DNA"/>
</dbReference>